<dbReference type="GO" id="GO:0016477">
    <property type="term" value="P:cell migration"/>
    <property type="evidence" value="ECO:0007669"/>
    <property type="project" value="TreeGrafter"/>
</dbReference>
<dbReference type="FunFam" id="2.80.10.50:FF:000008">
    <property type="entry name" value="Fascin"/>
    <property type="match status" value="1"/>
</dbReference>
<comment type="subcellular location">
    <subcellularLocation>
        <location evidence="1">Cytoplasm</location>
        <location evidence="1">Cytoskeleton</location>
    </subcellularLocation>
</comment>
<name>C6EQ38_9EUKA</name>
<accession>C6EQ38</accession>
<reference evidence="7" key="1">
    <citation type="submission" date="2007-06" db="EMBL/GenBank/DDBJ databases">
        <title>A phylogenomic investigation into the origin of Metazoa.</title>
        <authorList>
            <person name="Ruiz-Trillo I."/>
            <person name="Burger G."/>
            <person name="Roger A.J."/>
            <person name="Lang B.F."/>
        </authorList>
    </citation>
    <scope>NUCLEOTIDE SEQUENCE</scope>
</reference>
<dbReference type="GO" id="GO:0005737">
    <property type="term" value="C:cytoplasm"/>
    <property type="evidence" value="ECO:0007669"/>
    <property type="project" value="TreeGrafter"/>
</dbReference>
<dbReference type="CDD" id="cd23334">
    <property type="entry name" value="beta-trefoil_FSCN_rpt1"/>
    <property type="match status" value="1"/>
</dbReference>
<feature type="domain" description="Fascin-like" evidence="6">
    <location>
        <begin position="18"/>
        <end position="120"/>
    </location>
</feature>
<feature type="domain" description="Fascin-like" evidence="6">
    <location>
        <begin position="406"/>
        <end position="494"/>
    </location>
</feature>
<dbReference type="InterPro" id="IPR010431">
    <property type="entry name" value="Fascin"/>
</dbReference>
<dbReference type="GO" id="GO:0051017">
    <property type="term" value="P:actin filament bundle assembly"/>
    <property type="evidence" value="ECO:0007669"/>
    <property type="project" value="TreeGrafter"/>
</dbReference>
<dbReference type="EMBL" id="EF693747">
    <property type="protein sequence ID" value="ABV45179.1"/>
    <property type="molecule type" value="mRNA"/>
</dbReference>
<evidence type="ECO:0000256" key="2">
    <source>
        <dbReference type="ARBA" id="ARBA00007415"/>
    </source>
</evidence>
<evidence type="ECO:0000259" key="6">
    <source>
        <dbReference type="Pfam" id="PF06268"/>
    </source>
</evidence>
<dbReference type="InterPro" id="IPR008999">
    <property type="entry name" value="Actin-crosslinking"/>
</dbReference>
<dbReference type="CDD" id="cd23336">
    <property type="entry name" value="beta-trefoil_FSCN_rpt3"/>
    <property type="match status" value="1"/>
</dbReference>
<evidence type="ECO:0000313" key="7">
    <source>
        <dbReference type="EMBL" id="ABV45179.1"/>
    </source>
</evidence>
<dbReference type="GO" id="GO:0051015">
    <property type="term" value="F:actin filament binding"/>
    <property type="evidence" value="ECO:0007669"/>
    <property type="project" value="InterPro"/>
</dbReference>
<feature type="domain" description="Fascin-like" evidence="6">
    <location>
        <begin position="267"/>
        <end position="375"/>
    </location>
</feature>
<dbReference type="GO" id="GO:0007163">
    <property type="term" value="P:establishment or maintenance of cell polarity"/>
    <property type="evidence" value="ECO:0007669"/>
    <property type="project" value="TreeGrafter"/>
</dbReference>
<keyword evidence="5" id="KW-0206">Cytoskeleton</keyword>
<dbReference type="InterPro" id="IPR022768">
    <property type="entry name" value="Fascin-like_dom"/>
</dbReference>
<sequence length="494" mass="54472">SMELLEWSLGLRNRASGKYLTQETFGFALNVTASTLKKKQTFFLLPAQEGGVFIKSNLGRYLYAQADGKWLGDADQPTADAVWSIEPQPSGTWALKSRHGHYANVQGETLSAFTKELPKDHSGEWVVHLAMHPQVNLYNVMRKRYVSLQNDALCAVEDIPWGDDALLNFIFFDQHADGRYGLQASSGQYLTASGKLIANTPNPPKECFFLLGFHDNAISLRDEQGNYLSCVGANGVLKTSKNKITKDELFQLSDSEPQFVIVDSKGKQVSIRSSVEIKADQATVEDTERFQLEVDPAGSGKIAFKSNNKQYWSVTGDGTVSAVAPAKNATEYFTVQWNGTRVKFVGSNGKYITVKPNGGLIANGNGSDATSLFTLTLINRPELILRGQFGFVGRKGKSPRVEVNKSSGTSFTLKSVDGGYTLSFIDEDNKEVFWNVDRDGVCLTAQPAIFFFEFVERSKFLIKHSDSGKYLEGEQAGGFRPTGSGSNINTLWEY</sequence>
<dbReference type="FunFam" id="2.80.10.50:FF:000015">
    <property type="entry name" value="Fascin"/>
    <property type="match status" value="1"/>
</dbReference>
<dbReference type="SUPFAM" id="SSF50405">
    <property type="entry name" value="Actin-crosslinking proteins"/>
    <property type="match status" value="4"/>
</dbReference>
<dbReference type="PANTHER" id="PTHR10551">
    <property type="entry name" value="FASCIN"/>
    <property type="match status" value="1"/>
</dbReference>
<dbReference type="Pfam" id="PF06268">
    <property type="entry name" value="Fascin"/>
    <property type="match status" value="4"/>
</dbReference>
<dbReference type="PANTHER" id="PTHR10551:SF9">
    <property type="entry name" value="FASCIN-2"/>
    <property type="match status" value="1"/>
</dbReference>
<dbReference type="AlphaFoldDB" id="C6EQ38"/>
<keyword evidence="4" id="KW-0009">Actin-binding</keyword>
<dbReference type="PIRSF" id="PIRSF005682">
    <property type="entry name" value="Fascin"/>
    <property type="match status" value="1"/>
</dbReference>
<evidence type="ECO:0000256" key="1">
    <source>
        <dbReference type="ARBA" id="ARBA00004245"/>
    </source>
</evidence>
<keyword evidence="3" id="KW-0963">Cytoplasm</keyword>
<dbReference type="GO" id="GO:0030674">
    <property type="term" value="F:protein-macromolecule adaptor activity"/>
    <property type="evidence" value="ECO:0007669"/>
    <property type="project" value="InterPro"/>
</dbReference>
<dbReference type="GO" id="GO:0015629">
    <property type="term" value="C:actin cytoskeleton"/>
    <property type="evidence" value="ECO:0007669"/>
    <property type="project" value="TreeGrafter"/>
</dbReference>
<evidence type="ECO:0000256" key="4">
    <source>
        <dbReference type="ARBA" id="ARBA00023203"/>
    </source>
</evidence>
<evidence type="ECO:0000256" key="3">
    <source>
        <dbReference type="ARBA" id="ARBA00022490"/>
    </source>
</evidence>
<feature type="non-terminal residue" evidence="7">
    <location>
        <position position="1"/>
    </location>
</feature>
<dbReference type="InterPro" id="IPR024703">
    <property type="entry name" value="Fascin_metazoans"/>
</dbReference>
<dbReference type="CDD" id="cd23335">
    <property type="entry name" value="beta-trefoil_FSCN_rpt2"/>
    <property type="match status" value="1"/>
</dbReference>
<comment type="similarity">
    <text evidence="2">Belongs to the fascin family.</text>
</comment>
<feature type="domain" description="Fascin-like" evidence="6">
    <location>
        <begin position="136"/>
        <end position="252"/>
    </location>
</feature>
<dbReference type="Gene3D" id="2.80.10.50">
    <property type="match status" value="4"/>
</dbReference>
<evidence type="ECO:0000256" key="5">
    <source>
        <dbReference type="ARBA" id="ARBA00023212"/>
    </source>
</evidence>
<dbReference type="CDD" id="cd23337">
    <property type="entry name" value="beta-trefoil_FSCN_rpt4"/>
    <property type="match status" value="1"/>
</dbReference>
<protein>
    <submittedName>
        <fullName evidence="7">Putative fascin type II</fullName>
    </submittedName>
</protein>
<organism evidence="7">
    <name type="scientific">Monosiga ovata</name>
    <dbReference type="NCBI Taxonomy" id="81526"/>
    <lineage>
        <taxon>Eukaryota</taxon>
        <taxon>Choanoflagellata</taxon>
        <taxon>Craspedida</taxon>
        <taxon>Salpingoecidae</taxon>
        <taxon>Monosiga</taxon>
    </lineage>
</organism>
<proteinExistence type="evidence at transcript level"/>